<feature type="transmembrane region" description="Helical" evidence="5">
    <location>
        <begin position="382"/>
        <end position="399"/>
    </location>
</feature>
<evidence type="ECO:0000313" key="7">
    <source>
        <dbReference type="EMBL" id="VYS81601.1"/>
    </source>
</evidence>
<keyword evidence="3 5" id="KW-1133">Transmembrane helix</keyword>
<protein>
    <submittedName>
        <fullName evidence="7">O-Antigen ligase</fullName>
    </submittedName>
</protein>
<feature type="transmembrane region" description="Helical" evidence="5">
    <location>
        <begin position="436"/>
        <end position="457"/>
    </location>
</feature>
<feature type="transmembrane region" description="Helical" evidence="5">
    <location>
        <begin position="46"/>
        <end position="65"/>
    </location>
</feature>
<evidence type="ECO:0000256" key="2">
    <source>
        <dbReference type="ARBA" id="ARBA00022692"/>
    </source>
</evidence>
<keyword evidence="4 5" id="KW-0472">Membrane</keyword>
<feature type="domain" description="O-antigen ligase-related" evidence="6">
    <location>
        <begin position="213"/>
        <end position="354"/>
    </location>
</feature>
<dbReference type="InterPro" id="IPR051533">
    <property type="entry name" value="WaaL-like"/>
</dbReference>
<feature type="transmembrane region" description="Helical" evidence="5">
    <location>
        <begin position="346"/>
        <end position="370"/>
    </location>
</feature>
<feature type="transmembrane region" description="Helical" evidence="5">
    <location>
        <begin position="182"/>
        <end position="200"/>
    </location>
</feature>
<evidence type="ECO:0000256" key="3">
    <source>
        <dbReference type="ARBA" id="ARBA00022989"/>
    </source>
</evidence>
<proteinExistence type="predicted"/>
<organism evidence="7">
    <name type="scientific">Akkermansia muciniphila</name>
    <dbReference type="NCBI Taxonomy" id="239935"/>
    <lineage>
        <taxon>Bacteria</taxon>
        <taxon>Pseudomonadati</taxon>
        <taxon>Verrucomicrobiota</taxon>
        <taxon>Verrucomicrobiia</taxon>
        <taxon>Verrucomicrobiales</taxon>
        <taxon>Akkermansiaceae</taxon>
        <taxon>Akkermansia</taxon>
    </lineage>
</organism>
<dbReference type="OrthoDB" id="199823at2"/>
<evidence type="ECO:0000259" key="6">
    <source>
        <dbReference type="Pfam" id="PF04932"/>
    </source>
</evidence>
<dbReference type="AlphaFoldDB" id="A0A6N2RN38"/>
<feature type="transmembrane region" description="Helical" evidence="5">
    <location>
        <begin position="254"/>
        <end position="273"/>
    </location>
</feature>
<name>A0A6N2RN38_9BACT</name>
<evidence type="ECO:0000256" key="1">
    <source>
        <dbReference type="ARBA" id="ARBA00004141"/>
    </source>
</evidence>
<dbReference type="RefSeq" id="WP_102721348.1">
    <property type="nucleotide sequence ID" value="NZ_CACRSS010000002.1"/>
</dbReference>
<comment type="subcellular location">
    <subcellularLocation>
        <location evidence="1">Membrane</location>
        <topology evidence="1">Multi-pass membrane protein</topology>
    </subcellularLocation>
</comment>
<dbReference type="InterPro" id="IPR007016">
    <property type="entry name" value="O-antigen_ligase-rel_domated"/>
</dbReference>
<dbReference type="PANTHER" id="PTHR37422">
    <property type="entry name" value="TEICHURONIC ACID BIOSYNTHESIS PROTEIN TUAE"/>
    <property type="match status" value="1"/>
</dbReference>
<feature type="transmembrane region" description="Helical" evidence="5">
    <location>
        <begin position="205"/>
        <end position="221"/>
    </location>
</feature>
<evidence type="ECO:0000256" key="4">
    <source>
        <dbReference type="ARBA" id="ARBA00023136"/>
    </source>
</evidence>
<feature type="transmembrane region" description="Helical" evidence="5">
    <location>
        <begin position="77"/>
        <end position="94"/>
    </location>
</feature>
<dbReference type="EMBL" id="CACRSS010000002">
    <property type="protein sequence ID" value="VYS81601.1"/>
    <property type="molecule type" value="Genomic_DNA"/>
</dbReference>
<reference evidence="7" key="1">
    <citation type="submission" date="2019-11" db="EMBL/GenBank/DDBJ databases">
        <authorList>
            <person name="Feng L."/>
        </authorList>
    </citation>
    <scope>NUCLEOTIDE SEQUENCE</scope>
    <source>
        <strain evidence="7">AMuciniphilaLFYP55</strain>
    </source>
</reference>
<feature type="transmembrane region" description="Helical" evidence="5">
    <location>
        <begin position="405"/>
        <end position="424"/>
    </location>
</feature>
<dbReference type="GO" id="GO:0016020">
    <property type="term" value="C:membrane"/>
    <property type="evidence" value="ECO:0007669"/>
    <property type="project" value="UniProtKB-SubCell"/>
</dbReference>
<dbReference type="GeneID" id="84023652"/>
<feature type="transmembrane region" description="Helical" evidence="5">
    <location>
        <begin position="22"/>
        <end position="40"/>
    </location>
</feature>
<feature type="transmembrane region" description="Helical" evidence="5">
    <location>
        <begin position="106"/>
        <end position="124"/>
    </location>
</feature>
<evidence type="ECO:0000256" key="5">
    <source>
        <dbReference type="SAM" id="Phobius"/>
    </source>
</evidence>
<feature type="transmembrane region" description="Helical" evidence="5">
    <location>
        <begin position="131"/>
        <end position="149"/>
    </location>
</feature>
<dbReference type="GO" id="GO:0016874">
    <property type="term" value="F:ligase activity"/>
    <property type="evidence" value="ECO:0007669"/>
    <property type="project" value="UniProtKB-KW"/>
</dbReference>
<dbReference type="Pfam" id="PF04932">
    <property type="entry name" value="Wzy_C"/>
    <property type="match status" value="1"/>
</dbReference>
<feature type="transmembrane region" description="Helical" evidence="5">
    <location>
        <begin position="227"/>
        <end position="247"/>
    </location>
</feature>
<accession>A0A6N2RN38</accession>
<keyword evidence="7" id="KW-0436">Ligase</keyword>
<gene>
    <name evidence="7" type="ORF">AMLFYP55_01685</name>
</gene>
<sequence length="650" mass="70575">MPDPAPSKPSAPRIAETAAGKALMALLALFYALLATAAAGGEWHTLFLPACLLAAALLLFCFCILRGYKIPSPGLPGWLALGLGGGYFLLRAWFSPWFYYEGVADLGLIVTAMAMFMAGAYAGAGNGERSVLPVLAAALGLLNALLWGYQNMTGTEASWFRPDYSLFGTELRNIGLFGYKNFSAHFLSVTGFFLCAYSMASARKWGISLFTGLALVLVSFTCSSRAAFPNALAGVTLCFFIYTSSVFRNNRKFYTAAILFILLLFLGAAYAVLDLANGAGKLASLLDTFSFGSRLDLSRLAWALADQAPWFGHGSRMFTNLSTEFFAGASLPNFAHHEYAQAACDYGYAGLGLMLALLALFLVSGFRSVLQLAGERQRANPLGPAAFCVLCIAAFHAYGEFIWHNPALLGASALCCGITCTASLSRVKASRRAGRWFQASAALLLAALALCYAFRAFPVWKASLRPVPVSSNERLPMLEEAASSSLDPDLVRRSILHAVGSPAAPDEARLRELERQEEEAELRSPGNHGLAAAKSLLYIRQGRLAEAERLLRPYVESPGRFDDRMFAWTTIYSNMLYSWSAAIAAQSPGQALSMALTAQRLMSAQTDQWLFHGSLNPQVRKEHDLRLSELKMLILTLQYRGAVPDASWRK</sequence>
<dbReference type="PANTHER" id="PTHR37422:SF13">
    <property type="entry name" value="LIPOPOLYSACCHARIDE BIOSYNTHESIS PROTEIN PA4999-RELATED"/>
    <property type="match status" value="1"/>
</dbReference>
<keyword evidence="2 5" id="KW-0812">Transmembrane</keyword>